<dbReference type="InterPro" id="IPR001240">
    <property type="entry name" value="PRAI_dom"/>
</dbReference>
<evidence type="ECO:0000313" key="12">
    <source>
        <dbReference type="Proteomes" id="UP000184301"/>
    </source>
</evidence>
<dbReference type="RefSeq" id="WP_073104225.1">
    <property type="nucleotide sequence ID" value="NZ_FQZY01000007.1"/>
</dbReference>
<organism evidence="11 12">
    <name type="scientific">Hespellia stercorisuis DSM 15480</name>
    <dbReference type="NCBI Taxonomy" id="1121950"/>
    <lineage>
        <taxon>Bacteria</taxon>
        <taxon>Bacillati</taxon>
        <taxon>Bacillota</taxon>
        <taxon>Clostridia</taxon>
        <taxon>Lachnospirales</taxon>
        <taxon>Lachnospiraceae</taxon>
        <taxon>Hespellia</taxon>
    </lineage>
</organism>
<keyword evidence="12" id="KW-1185">Reference proteome</keyword>
<dbReference type="AlphaFoldDB" id="A0A1M6IHL9"/>
<evidence type="ECO:0000256" key="5">
    <source>
        <dbReference type="ARBA" id="ARBA00022605"/>
    </source>
</evidence>
<dbReference type="CDD" id="cd00405">
    <property type="entry name" value="PRAI"/>
    <property type="match status" value="1"/>
</dbReference>
<dbReference type="OrthoDB" id="9786954at2"/>
<dbReference type="Proteomes" id="UP000184301">
    <property type="component" value="Unassembled WGS sequence"/>
</dbReference>
<protein>
    <recommendedName>
        <fullName evidence="4 9">N-(5'-phosphoribosyl)anthranilate isomerase</fullName>
        <shortName evidence="9">PRAI</shortName>
        <ecNumber evidence="3 9">5.3.1.24</ecNumber>
    </recommendedName>
</protein>
<evidence type="ECO:0000256" key="7">
    <source>
        <dbReference type="ARBA" id="ARBA00023141"/>
    </source>
</evidence>
<evidence type="ECO:0000256" key="2">
    <source>
        <dbReference type="ARBA" id="ARBA00004664"/>
    </source>
</evidence>
<keyword evidence="8 9" id="KW-0413">Isomerase</keyword>
<keyword evidence="6 9" id="KW-0822">Tryptophan biosynthesis</keyword>
<dbReference type="UniPathway" id="UPA00035">
    <property type="reaction ID" value="UER00042"/>
</dbReference>
<proteinExistence type="inferred from homology"/>
<evidence type="ECO:0000256" key="9">
    <source>
        <dbReference type="HAMAP-Rule" id="MF_00135"/>
    </source>
</evidence>
<keyword evidence="5 9" id="KW-0028">Amino-acid biosynthesis</keyword>
<dbReference type="GO" id="GO:0004640">
    <property type="term" value="F:phosphoribosylanthranilate isomerase activity"/>
    <property type="evidence" value="ECO:0007669"/>
    <property type="project" value="UniProtKB-UniRule"/>
</dbReference>
<comment type="catalytic activity">
    <reaction evidence="1 9">
        <text>N-(5-phospho-beta-D-ribosyl)anthranilate = 1-(2-carboxyphenylamino)-1-deoxy-D-ribulose 5-phosphate</text>
        <dbReference type="Rhea" id="RHEA:21540"/>
        <dbReference type="ChEBI" id="CHEBI:18277"/>
        <dbReference type="ChEBI" id="CHEBI:58613"/>
        <dbReference type="EC" id="5.3.1.24"/>
    </reaction>
</comment>
<dbReference type="STRING" id="1121950.SAMN02745243_00337"/>
<evidence type="ECO:0000256" key="1">
    <source>
        <dbReference type="ARBA" id="ARBA00001164"/>
    </source>
</evidence>
<gene>
    <name evidence="9" type="primary">trpF</name>
    <name evidence="11" type="ORF">SAMN02745243_00337</name>
</gene>
<evidence type="ECO:0000256" key="3">
    <source>
        <dbReference type="ARBA" id="ARBA00012572"/>
    </source>
</evidence>
<reference evidence="11 12" key="1">
    <citation type="submission" date="2016-11" db="EMBL/GenBank/DDBJ databases">
        <authorList>
            <person name="Jaros S."/>
            <person name="Januszkiewicz K."/>
            <person name="Wedrychowicz H."/>
        </authorList>
    </citation>
    <scope>NUCLEOTIDE SEQUENCE [LARGE SCALE GENOMIC DNA]</scope>
    <source>
        <strain evidence="11 12">DSM 15480</strain>
    </source>
</reference>
<dbReference type="SUPFAM" id="SSF51366">
    <property type="entry name" value="Ribulose-phoshate binding barrel"/>
    <property type="match status" value="1"/>
</dbReference>
<dbReference type="GO" id="GO:0000162">
    <property type="term" value="P:L-tryptophan biosynthetic process"/>
    <property type="evidence" value="ECO:0007669"/>
    <property type="project" value="UniProtKB-UniRule"/>
</dbReference>
<accession>A0A1M6IHL9</accession>
<dbReference type="PANTHER" id="PTHR42894">
    <property type="entry name" value="N-(5'-PHOSPHORIBOSYL)ANTHRANILATE ISOMERASE"/>
    <property type="match status" value="1"/>
</dbReference>
<dbReference type="InterPro" id="IPR044643">
    <property type="entry name" value="TrpF_fam"/>
</dbReference>
<sequence length="200" mass="22293">MSKIKICGLYRPEDIQYANEVQPDYAGFIMNYPKSHRNVNVEMMRALKKHLDPEIKTVGVFVNENPNLVAAIAAMGIVDVIQLHGQEDDGYIEKLKERIGNPIIKAFQVHSPEDVRLAEASSADYILLDGGMGAGEVFDWSLLKGVNRPFFLAGGLKPENIREAIRDTDPFAIDISSGVETEKKKDLKKMREAVKAAHAR</sequence>
<evidence type="ECO:0000256" key="4">
    <source>
        <dbReference type="ARBA" id="ARBA00022272"/>
    </source>
</evidence>
<name>A0A1M6IHL9_9FIRM</name>
<evidence type="ECO:0000313" key="11">
    <source>
        <dbReference type="EMBL" id="SHJ33913.1"/>
    </source>
</evidence>
<dbReference type="PANTHER" id="PTHR42894:SF1">
    <property type="entry name" value="N-(5'-PHOSPHORIBOSYL)ANTHRANILATE ISOMERASE"/>
    <property type="match status" value="1"/>
</dbReference>
<dbReference type="HAMAP" id="MF_00135">
    <property type="entry name" value="PRAI"/>
    <property type="match status" value="1"/>
</dbReference>
<dbReference type="EC" id="5.3.1.24" evidence="3 9"/>
<feature type="domain" description="N-(5'phosphoribosyl) anthranilate isomerase (PRAI)" evidence="10">
    <location>
        <begin position="4"/>
        <end position="195"/>
    </location>
</feature>
<dbReference type="InterPro" id="IPR011060">
    <property type="entry name" value="RibuloseP-bd_barrel"/>
</dbReference>
<dbReference type="EMBL" id="FQZY01000007">
    <property type="protein sequence ID" value="SHJ33913.1"/>
    <property type="molecule type" value="Genomic_DNA"/>
</dbReference>
<dbReference type="InterPro" id="IPR013785">
    <property type="entry name" value="Aldolase_TIM"/>
</dbReference>
<evidence type="ECO:0000256" key="6">
    <source>
        <dbReference type="ARBA" id="ARBA00022822"/>
    </source>
</evidence>
<dbReference type="Gene3D" id="3.20.20.70">
    <property type="entry name" value="Aldolase class I"/>
    <property type="match status" value="1"/>
</dbReference>
<comment type="pathway">
    <text evidence="2 9">Amino-acid biosynthesis; L-tryptophan biosynthesis; L-tryptophan from chorismate: step 3/5.</text>
</comment>
<keyword evidence="7 9" id="KW-0057">Aromatic amino acid biosynthesis</keyword>
<evidence type="ECO:0000259" key="10">
    <source>
        <dbReference type="Pfam" id="PF00697"/>
    </source>
</evidence>
<comment type="similarity">
    <text evidence="9">Belongs to the TrpF family.</text>
</comment>
<evidence type="ECO:0000256" key="8">
    <source>
        <dbReference type="ARBA" id="ARBA00023235"/>
    </source>
</evidence>
<dbReference type="Pfam" id="PF00697">
    <property type="entry name" value="PRAI"/>
    <property type="match status" value="1"/>
</dbReference>